<organism evidence="3">
    <name type="scientific">Neobodo designis</name>
    <name type="common">Flagellated protozoan</name>
    <name type="synonym">Bodo designis</name>
    <dbReference type="NCBI Taxonomy" id="312471"/>
    <lineage>
        <taxon>Eukaryota</taxon>
        <taxon>Discoba</taxon>
        <taxon>Euglenozoa</taxon>
        <taxon>Kinetoplastea</taxon>
        <taxon>Metakinetoplastina</taxon>
        <taxon>Neobodonida</taxon>
        <taxon>Neobodo</taxon>
    </lineage>
</organism>
<evidence type="ECO:0000313" key="2">
    <source>
        <dbReference type="EMBL" id="CAD9114366.1"/>
    </source>
</evidence>
<gene>
    <name evidence="2" type="ORF">NDES1114_LOCUS13888</name>
    <name evidence="3" type="ORF">NDES1114_LOCUS13889</name>
</gene>
<evidence type="ECO:0000313" key="3">
    <source>
        <dbReference type="EMBL" id="CAD9114368.1"/>
    </source>
</evidence>
<evidence type="ECO:0008006" key="4">
    <source>
        <dbReference type="Google" id="ProtNLM"/>
    </source>
</evidence>
<evidence type="ECO:0000256" key="1">
    <source>
        <dbReference type="SAM" id="Phobius"/>
    </source>
</evidence>
<keyword evidence="1" id="KW-1133">Transmembrane helix</keyword>
<keyword evidence="1" id="KW-0472">Membrane</keyword>
<proteinExistence type="predicted"/>
<dbReference type="AlphaFoldDB" id="A0A6U4RXP0"/>
<name>A0A6U4RXP0_NEODS</name>
<dbReference type="EMBL" id="HBGF01020998">
    <property type="protein sequence ID" value="CAD9114368.1"/>
    <property type="molecule type" value="Transcribed_RNA"/>
</dbReference>
<accession>A0A6U4RXP0</accession>
<protein>
    <recommendedName>
        <fullName evidence="4">Acyltransferase</fullName>
    </recommendedName>
</protein>
<reference evidence="3" key="1">
    <citation type="submission" date="2021-01" db="EMBL/GenBank/DDBJ databases">
        <authorList>
            <person name="Corre E."/>
            <person name="Pelletier E."/>
            <person name="Niang G."/>
            <person name="Scheremetjew M."/>
            <person name="Finn R."/>
            <person name="Kale V."/>
            <person name="Holt S."/>
            <person name="Cochrane G."/>
            <person name="Meng A."/>
            <person name="Brown T."/>
            <person name="Cohen L."/>
        </authorList>
    </citation>
    <scope>NUCLEOTIDE SEQUENCE</scope>
    <source>
        <strain evidence="3">CCAP 1951/1</strain>
    </source>
</reference>
<feature type="transmembrane region" description="Helical" evidence="1">
    <location>
        <begin position="25"/>
        <end position="44"/>
    </location>
</feature>
<dbReference type="EMBL" id="HBGF01020997">
    <property type="protein sequence ID" value="CAD9114366.1"/>
    <property type="molecule type" value="Transcribed_RNA"/>
</dbReference>
<sequence>MLKVLLSPIPNFAAAAGIAYGVSRLPFFPAVVSVVCLAVSFIIVSPRVQRAKAVWRALCPSRGKHTAEPGAEAPKSPSVVVAHFVKSSGSRIADMARLSGPAVADGAVICVPHTRAFHLPLSRLAINLLGGVVPYSRTVVLSLLKRKTGAGPAVVAYPEPVTAAAGGNLQLVLASKGVFSAALRTGATMIPCLVLEDGSAHYGRPVPVAAVDSAPAPEVVVKLAADYAAALEAVYAKHNASKTRRLVIKS</sequence>
<keyword evidence="1" id="KW-0812">Transmembrane</keyword>